<organism evidence="1">
    <name type="scientific">marine metagenome</name>
    <dbReference type="NCBI Taxonomy" id="408172"/>
    <lineage>
        <taxon>unclassified sequences</taxon>
        <taxon>metagenomes</taxon>
        <taxon>ecological metagenomes</taxon>
    </lineage>
</organism>
<reference evidence="1" key="1">
    <citation type="submission" date="2018-05" db="EMBL/GenBank/DDBJ databases">
        <authorList>
            <person name="Lanie J.A."/>
            <person name="Ng W.-L."/>
            <person name="Kazmierczak K.M."/>
            <person name="Andrzejewski T.M."/>
            <person name="Davidsen T.M."/>
            <person name="Wayne K.J."/>
            <person name="Tettelin H."/>
            <person name="Glass J.I."/>
            <person name="Rusch D."/>
            <person name="Podicherti R."/>
            <person name="Tsui H.-C.T."/>
            <person name="Winkler M.E."/>
        </authorList>
    </citation>
    <scope>NUCLEOTIDE SEQUENCE</scope>
</reference>
<dbReference type="EMBL" id="UINC01062507">
    <property type="protein sequence ID" value="SVB89203.1"/>
    <property type="molecule type" value="Genomic_DNA"/>
</dbReference>
<evidence type="ECO:0000313" key="1">
    <source>
        <dbReference type="EMBL" id="SVB89203.1"/>
    </source>
</evidence>
<dbReference type="AlphaFoldDB" id="A0A382HRG3"/>
<proteinExistence type="predicted"/>
<accession>A0A382HRG3</accession>
<sequence length="23" mass="2574">MDVMMVVIGKRALDNRISLLVEA</sequence>
<protein>
    <submittedName>
        <fullName evidence="1">Uncharacterized protein</fullName>
    </submittedName>
</protein>
<gene>
    <name evidence="1" type="ORF">METZ01_LOCUS242057</name>
</gene>
<name>A0A382HRG3_9ZZZZ</name>